<proteinExistence type="predicted"/>
<gene>
    <name evidence="2" type="ORF">HHL09_02280</name>
</gene>
<dbReference type="PANTHER" id="PTHR46732:SF8">
    <property type="entry name" value="ATP-DEPENDENT PROTEASE LA (LON) DOMAIN PROTEIN"/>
    <property type="match status" value="1"/>
</dbReference>
<dbReference type="InterPro" id="IPR003111">
    <property type="entry name" value="Lon_prtase_N"/>
</dbReference>
<evidence type="ECO:0000313" key="2">
    <source>
        <dbReference type="EMBL" id="QJE94655.1"/>
    </source>
</evidence>
<dbReference type="Proteomes" id="UP000501812">
    <property type="component" value="Chromosome"/>
</dbReference>
<keyword evidence="3" id="KW-1185">Reference proteome</keyword>
<dbReference type="Gene3D" id="2.30.130.40">
    <property type="entry name" value="LON domain-like"/>
    <property type="match status" value="1"/>
</dbReference>
<dbReference type="InterPro" id="IPR046336">
    <property type="entry name" value="Lon_prtase_N_sf"/>
</dbReference>
<dbReference type="SUPFAM" id="SSF88697">
    <property type="entry name" value="PUA domain-like"/>
    <property type="match status" value="1"/>
</dbReference>
<dbReference type="PROSITE" id="PS51787">
    <property type="entry name" value="LON_N"/>
    <property type="match status" value="1"/>
</dbReference>
<evidence type="ECO:0000313" key="3">
    <source>
        <dbReference type="Proteomes" id="UP000501812"/>
    </source>
</evidence>
<accession>A0A858RD87</accession>
<dbReference type="RefSeq" id="WP_169452876.1">
    <property type="nucleotide sequence ID" value="NZ_CP051774.1"/>
</dbReference>
<protein>
    <submittedName>
        <fullName evidence="2">LON peptidase substrate-binding domain-containing protein</fullName>
    </submittedName>
</protein>
<dbReference type="InterPro" id="IPR015947">
    <property type="entry name" value="PUA-like_sf"/>
</dbReference>
<organism evidence="2 3">
    <name type="scientific">Luteolibacter luteus</name>
    <dbReference type="NCBI Taxonomy" id="2728835"/>
    <lineage>
        <taxon>Bacteria</taxon>
        <taxon>Pseudomonadati</taxon>
        <taxon>Verrucomicrobiota</taxon>
        <taxon>Verrucomicrobiia</taxon>
        <taxon>Verrucomicrobiales</taxon>
        <taxon>Verrucomicrobiaceae</taxon>
        <taxon>Luteolibacter</taxon>
    </lineage>
</organism>
<dbReference type="KEGG" id="luo:HHL09_02280"/>
<evidence type="ECO:0000259" key="1">
    <source>
        <dbReference type="PROSITE" id="PS51787"/>
    </source>
</evidence>
<name>A0A858RD87_9BACT</name>
<feature type="domain" description="Lon N-terminal" evidence="1">
    <location>
        <begin position="10"/>
        <end position="202"/>
    </location>
</feature>
<dbReference type="AlphaFoldDB" id="A0A858RD87"/>
<dbReference type="Gene3D" id="1.20.58.1480">
    <property type="match status" value="1"/>
</dbReference>
<sequence length="204" mass="22459">MSSLNIPQTCGVMLLPDCTLFPHGGLPLHIFEPRYREMLQDTLEGSCFFSVARLLGPETDNPGSCVAPIGTMGLVRASRELDDGTSNLLLHGVIRVRFTEWLDGPYPLARIEPVPSIFEPESQSKGALEALHEAVESVTRDLPGEVREALTNMTSQIDDPSILADVMAQQFLHDPDERQDLLEMESAAARIAWICKKFESGAPQ</sequence>
<dbReference type="Pfam" id="PF02190">
    <property type="entry name" value="LON_substr_bdg"/>
    <property type="match status" value="1"/>
</dbReference>
<reference evidence="2 3" key="1">
    <citation type="submission" date="2020-04" db="EMBL/GenBank/DDBJ databases">
        <title>Luteolibacter sp. G-1-1-1 isolated from soil.</title>
        <authorList>
            <person name="Dahal R.H."/>
        </authorList>
    </citation>
    <scope>NUCLEOTIDE SEQUENCE [LARGE SCALE GENOMIC DNA]</scope>
    <source>
        <strain evidence="2 3">G-1-1-1</strain>
    </source>
</reference>
<dbReference type="PANTHER" id="PTHR46732">
    <property type="entry name" value="ATP-DEPENDENT PROTEASE LA (LON) DOMAIN PROTEIN"/>
    <property type="match status" value="1"/>
</dbReference>
<dbReference type="SMART" id="SM00464">
    <property type="entry name" value="LON"/>
    <property type="match status" value="1"/>
</dbReference>
<dbReference type="EMBL" id="CP051774">
    <property type="protein sequence ID" value="QJE94655.1"/>
    <property type="molecule type" value="Genomic_DNA"/>
</dbReference>